<accession>A0A223D0R2</accession>
<evidence type="ECO:0000256" key="3">
    <source>
        <dbReference type="SAM" id="MobiDB-lite"/>
    </source>
</evidence>
<dbReference type="PIRSF" id="PIRSF005690">
    <property type="entry name" value="GerBA"/>
    <property type="match status" value="1"/>
</dbReference>
<evidence type="ECO:0000313" key="5">
    <source>
        <dbReference type="EMBL" id="ASS75349.1"/>
    </source>
</evidence>
<evidence type="ECO:0000256" key="1">
    <source>
        <dbReference type="ARBA" id="ARBA00005278"/>
    </source>
</evidence>
<proteinExistence type="inferred from homology"/>
<keyword evidence="4" id="KW-0812">Transmembrane</keyword>
<dbReference type="GO" id="GO:0016020">
    <property type="term" value="C:membrane"/>
    <property type="evidence" value="ECO:0007669"/>
    <property type="project" value="InterPro"/>
</dbReference>
<feature type="transmembrane region" description="Helical" evidence="4">
    <location>
        <begin position="401"/>
        <end position="420"/>
    </location>
</feature>
<dbReference type="EMBL" id="CP022657">
    <property type="protein sequence ID" value="ASS75349.1"/>
    <property type="molecule type" value="Genomic_DNA"/>
</dbReference>
<dbReference type="PANTHER" id="PTHR22550:SF5">
    <property type="entry name" value="LEUCINE ZIPPER PROTEIN 4"/>
    <property type="match status" value="1"/>
</dbReference>
<protein>
    <recommendedName>
        <fullName evidence="7">Spore germination protein</fullName>
    </recommendedName>
</protein>
<dbReference type="PANTHER" id="PTHR22550">
    <property type="entry name" value="SPORE GERMINATION PROTEIN"/>
    <property type="match status" value="1"/>
</dbReference>
<keyword evidence="4" id="KW-1133">Transmembrane helix</keyword>
<dbReference type="GO" id="GO:0009847">
    <property type="term" value="P:spore germination"/>
    <property type="evidence" value="ECO:0007669"/>
    <property type="project" value="InterPro"/>
</dbReference>
<dbReference type="Pfam" id="PF03323">
    <property type="entry name" value="GerA"/>
    <property type="match status" value="1"/>
</dbReference>
<dbReference type="RefSeq" id="WP_094236597.1">
    <property type="nucleotide sequence ID" value="NZ_CP022657.1"/>
</dbReference>
<feature type="transmembrane region" description="Helical" evidence="4">
    <location>
        <begin position="432"/>
        <end position="457"/>
    </location>
</feature>
<reference evidence="5 6" key="1">
    <citation type="journal article" date="2015" name="Int. J. Syst. Evol. Microbiol.">
        <title>Tumebacillus algifaecis sp. nov., isolated from decomposing algal scum.</title>
        <authorList>
            <person name="Wu Y.F."/>
            <person name="Zhang B."/>
            <person name="Xing P."/>
            <person name="Wu Q.L."/>
            <person name="Liu S.J."/>
        </authorList>
    </citation>
    <scope>NUCLEOTIDE SEQUENCE [LARGE SCALE GENOMIC DNA]</scope>
    <source>
        <strain evidence="5 6">THMBR28</strain>
    </source>
</reference>
<keyword evidence="2 4" id="KW-0472">Membrane</keyword>
<evidence type="ECO:0000256" key="4">
    <source>
        <dbReference type="SAM" id="Phobius"/>
    </source>
</evidence>
<dbReference type="KEGG" id="tab:CIG75_10330"/>
<comment type="similarity">
    <text evidence="1">Belongs to the GerABKA family.</text>
</comment>
<dbReference type="AlphaFoldDB" id="A0A223D0R2"/>
<evidence type="ECO:0008006" key="7">
    <source>
        <dbReference type="Google" id="ProtNLM"/>
    </source>
</evidence>
<dbReference type="InterPro" id="IPR050768">
    <property type="entry name" value="UPF0353/GerABKA_families"/>
</dbReference>
<feature type="transmembrane region" description="Helical" evidence="4">
    <location>
        <begin position="349"/>
        <end position="366"/>
    </location>
</feature>
<gene>
    <name evidence="5" type="ORF">CIG75_10330</name>
</gene>
<feature type="region of interest" description="Disordered" evidence="3">
    <location>
        <begin position="1"/>
        <end position="22"/>
    </location>
</feature>
<sequence length="513" mass="56994">MKGASPINKTRQDLQSGDHRSPIQNKLSANEAWLRDTFQACEDVQIKSLILPTKQAPRSVLLVYCPGVCKVDLINQQVIPSLGRVLQTIVPETSNQERVIAAWQYSSVQSVKVLEEVIAPVFEGKVAVLINGVATAFLLDVADLPNREPSETNSEVSVKGPRDGFTEELSVNIALVRKRLKTNSLRTEYFRLGTRSQTQVALLYIEDIARPESIKEVREKLNKIDAESIYSSTQIEERIISAKFSIFPQMDYTGRPDYVVESVLKGRFVLIIDGVPTSLIAPCNLFLMLKAAEDMHTNYIYASFERILRIIGLFVAVLLPGFYVAITSYHQDQIPLSLLATLLLARKGIPFTIPLEAFLMLLLFELFREAGVRLPSKIGQTLAVVGGLIIGDAAIRSGIASPSLLVVAGTTAVTTFTLINQSLAGAVSILRLLIMILSSFLGLFGFFVGMFVIYVYMANIRSFGISYLTPVSAFSWKDFFLFFMREPQARVWKRPEFLHPLDATKEGSADDET</sequence>
<evidence type="ECO:0000256" key="2">
    <source>
        <dbReference type="ARBA" id="ARBA00023136"/>
    </source>
</evidence>
<name>A0A223D0R2_9BACL</name>
<organism evidence="5 6">
    <name type="scientific">Tumebacillus algifaecis</name>
    <dbReference type="NCBI Taxonomy" id="1214604"/>
    <lineage>
        <taxon>Bacteria</taxon>
        <taxon>Bacillati</taxon>
        <taxon>Bacillota</taxon>
        <taxon>Bacilli</taxon>
        <taxon>Bacillales</taxon>
        <taxon>Alicyclobacillaceae</taxon>
        <taxon>Tumebacillus</taxon>
    </lineage>
</organism>
<feature type="compositionally biased region" description="Basic and acidic residues" evidence="3">
    <location>
        <begin position="10"/>
        <end position="21"/>
    </location>
</feature>
<keyword evidence="6" id="KW-1185">Reference proteome</keyword>
<evidence type="ECO:0000313" key="6">
    <source>
        <dbReference type="Proteomes" id="UP000214688"/>
    </source>
</evidence>
<dbReference type="Proteomes" id="UP000214688">
    <property type="component" value="Chromosome"/>
</dbReference>
<feature type="transmembrane region" description="Helical" evidence="4">
    <location>
        <begin position="268"/>
        <end position="289"/>
    </location>
</feature>
<dbReference type="InterPro" id="IPR004995">
    <property type="entry name" value="Spore_Ger"/>
</dbReference>
<feature type="transmembrane region" description="Helical" evidence="4">
    <location>
        <begin position="310"/>
        <end position="329"/>
    </location>
</feature>